<evidence type="ECO:0000256" key="1">
    <source>
        <dbReference type="SAM" id="MobiDB-lite"/>
    </source>
</evidence>
<reference evidence="3" key="1">
    <citation type="submission" date="2016-03" db="EMBL/GenBank/DDBJ databases">
        <authorList>
            <person name="Guldener U."/>
        </authorList>
    </citation>
    <scope>NUCLEOTIDE SEQUENCE [LARGE SCALE GENOMIC DNA]</scope>
    <source>
        <strain evidence="3">04CH-RAC-A.6.1</strain>
    </source>
</reference>
<evidence type="ECO:0000313" key="2">
    <source>
        <dbReference type="EMBL" id="CZS97867.1"/>
    </source>
</evidence>
<accession>A0A1E1KIJ2</accession>
<keyword evidence="3" id="KW-1185">Reference proteome</keyword>
<evidence type="ECO:0000313" key="3">
    <source>
        <dbReference type="Proteomes" id="UP000178912"/>
    </source>
</evidence>
<feature type="region of interest" description="Disordered" evidence="1">
    <location>
        <begin position="165"/>
        <end position="209"/>
    </location>
</feature>
<dbReference type="AlphaFoldDB" id="A0A1E1KIJ2"/>
<dbReference type="Proteomes" id="UP000178912">
    <property type="component" value="Unassembled WGS sequence"/>
</dbReference>
<feature type="compositionally biased region" description="Basic and acidic residues" evidence="1">
    <location>
        <begin position="196"/>
        <end position="209"/>
    </location>
</feature>
<proteinExistence type="predicted"/>
<organism evidence="2 3">
    <name type="scientific">Rhynchosporium agropyri</name>
    <dbReference type="NCBI Taxonomy" id="914238"/>
    <lineage>
        <taxon>Eukaryota</taxon>
        <taxon>Fungi</taxon>
        <taxon>Dikarya</taxon>
        <taxon>Ascomycota</taxon>
        <taxon>Pezizomycotina</taxon>
        <taxon>Leotiomycetes</taxon>
        <taxon>Helotiales</taxon>
        <taxon>Ploettnerulaceae</taxon>
        <taxon>Rhynchosporium</taxon>
    </lineage>
</organism>
<dbReference type="EMBL" id="FJUX01000033">
    <property type="protein sequence ID" value="CZS97867.1"/>
    <property type="molecule type" value="Genomic_DNA"/>
</dbReference>
<feature type="compositionally biased region" description="Basic and acidic residues" evidence="1">
    <location>
        <begin position="165"/>
        <end position="176"/>
    </location>
</feature>
<sequence length="209" mass="24568">MYQTRKNQSSCRHTFVEDWVECDHHKRQVALDLAQHERHERCAFQTELITTGDFLCLNCKREQAKQMIQAQEDRQHKQEQARLTALLPVPAALQRAPTGFRALVRSVTATQENSTTRGLARSNTELTRIANTTTHSMTGYKRQQWAWNRAVTRQRKLEDIQDREYKRESEAYREDSVNEFLRGGRQSSPPANEAQRTPDRRDERENDER</sequence>
<name>A0A1E1KIJ2_9HELO</name>
<gene>
    <name evidence="2" type="ORF">RAG0_06750</name>
</gene>
<protein>
    <submittedName>
        <fullName evidence="2">Uncharacterized protein</fullName>
    </submittedName>
</protein>